<evidence type="ECO:0000313" key="3">
    <source>
        <dbReference type="Proteomes" id="UP001160148"/>
    </source>
</evidence>
<protein>
    <recommendedName>
        <fullName evidence="1">ARF7 effector protein C-terminal domain-containing protein</fullName>
    </recommendedName>
</protein>
<dbReference type="InterPro" id="IPR029264">
    <property type="entry name" value="ARF7EP_C"/>
</dbReference>
<dbReference type="PANTHER" id="PTHR46536:SF3">
    <property type="entry name" value="ARF7 EFFECTOR PROTEIN C-TERMINAL DOMAIN-CONTAINING PROTEIN"/>
    <property type="match status" value="1"/>
</dbReference>
<dbReference type="Pfam" id="PF14949">
    <property type="entry name" value="ARF7EP_C"/>
    <property type="match status" value="1"/>
</dbReference>
<comment type="caution">
    <text evidence="2">The sequence shown here is derived from an EMBL/GenBank/DDBJ whole genome shotgun (WGS) entry which is preliminary data.</text>
</comment>
<reference evidence="2 3" key="1">
    <citation type="submission" date="2023-01" db="EMBL/GenBank/DDBJ databases">
        <authorList>
            <person name="Whitehead M."/>
        </authorList>
    </citation>
    <scope>NUCLEOTIDE SEQUENCE [LARGE SCALE GENOMIC DNA]</scope>
</reference>
<dbReference type="AlphaFoldDB" id="A0AAV0WPA4"/>
<dbReference type="EMBL" id="CARXXK010000002">
    <property type="protein sequence ID" value="CAI6357900.1"/>
    <property type="molecule type" value="Genomic_DNA"/>
</dbReference>
<proteinExistence type="predicted"/>
<name>A0AAV0WPA4_9HEMI</name>
<dbReference type="Proteomes" id="UP001160148">
    <property type="component" value="Unassembled WGS sequence"/>
</dbReference>
<sequence length="68" mass="7991">MDKTEKALEKLQIEVPDDESCDCNDEECIGCFWPCESCQSNKCGHECRINRISGWKYEVWEREGRSDK</sequence>
<organism evidence="2 3">
    <name type="scientific">Macrosiphum euphorbiae</name>
    <name type="common">potato aphid</name>
    <dbReference type="NCBI Taxonomy" id="13131"/>
    <lineage>
        <taxon>Eukaryota</taxon>
        <taxon>Metazoa</taxon>
        <taxon>Ecdysozoa</taxon>
        <taxon>Arthropoda</taxon>
        <taxon>Hexapoda</taxon>
        <taxon>Insecta</taxon>
        <taxon>Pterygota</taxon>
        <taxon>Neoptera</taxon>
        <taxon>Paraneoptera</taxon>
        <taxon>Hemiptera</taxon>
        <taxon>Sternorrhyncha</taxon>
        <taxon>Aphidomorpha</taxon>
        <taxon>Aphidoidea</taxon>
        <taxon>Aphididae</taxon>
        <taxon>Macrosiphini</taxon>
        <taxon>Macrosiphum</taxon>
    </lineage>
</organism>
<keyword evidence="3" id="KW-1185">Reference proteome</keyword>
<gene>
    <name evidence="2" type="ORF">MEUPH1_LOCUS13476</name>
</gene>
<evidence type="ECO:0000313" key="2">
    <source>
        <dbReference type="EMBL" id="CAI6357900.1"/>
    </source>
</evidence>
<accession>A0AAV0WPA4</accession>
<evidence type="ECO:0000259" key="1">
    <source>
        <dbReference type="Pfam" id="PF14949"/>
    </source>
</evidence>
<dbReference type="PANTHER" id="PTHR46536">
    <property type="entry name" value="ARL14 EFFECTOR PROTEIN"/>
    <property type="match status" value="1"/>
</dbReference>
<feature type="domain" description="ARF7 effector protein C-terminal" evidence="1">
    <location>
        <begin position="16"/>
        <end position="52"/>
    </location>
</feature>